<keyword evidence="2" id="KW-0472">Membrane</keyword>
<feature type="transmembrane region" description="Helical" evidence="2">
    <location>
        <begin position="176"/>
        <end position="195"/>
    </location>
</feature>
<keyword evidence="2" id="KW-1133">Transmembrane helix</keyword>
<evidence type="ECO:0000256" key="1">
    <source>
        <dbReference type="SAM" id="MobiDB-lite"/>
    </source>
</evidence>
<reference evidence="4" key="1">
    <citation type="submission" date="2016-10" db="EMBL/GenBank/DDBJ databases">
        <authorList>
            <person name="Varghese N."/>
            <person name="Submissions S."/>
        </authorList>
    </citation>
    <scope>NUCLEOTIDE SEQUENCE [LARGE SCALE GENOMIC DNA]</scope>
    <source>
        <strain evidence="4">DSM 45419</strain>
    </source>
</reference>
<dbReference type="EMBL" id="FNHE01000016">
    <property type="protein sequence ID" value="SDN32473.1"/>
    <property type="molecule type" value="Genomic_DNA"/>
</dbReference>
<dbReference type="Proteomes" id="UP000198680">
    <property type="component" value="Unassembled WGS sequence"/>
</dbReference>
<evidence type="ECO:0000313" key="4">
    <source>
        <dbReference type="Proteomes" id="UP000198680"/>
    </source>
</evidence>
<dbReference type="RefSeq" id="WP_091223752.1">
    <property type="nucleotide sequence ID" value="NZ_FNHE01000016.1"/>
</dbReference>
<feature type="transmembrane region" description="Helical" evidence="2">
    <location>
        <begin position="98"/>
        <end position="118"/>
    </location>
</feature>
<keyword evidence="4" id="KW-1185">Reference proteome</keyword>
<feature type="transmembrane region" description="Helical" evidence="2">
    <location>
        <begin position="63"/>
        <end position="86"/>
    </location>
</feature>
<protein>
    <submittedName>
        <fullName evidence="3">Uncharacterized protein</fullName>
    </submittedName>
</protein>
<gene>
    <name evidence="3" type="ORF">SAMN05660642_04583</name>
</gene>
<organism evidence="3 4">
    <name type="scientific">Geodermatophilus siccatus</name>
    <dbReference type="NCBI Taxonomy" id="1137991"/>
    <lineage>
        <taxon>Bacteria</taxon>
        <taxon>Bacillati</taxon>
        <taxon>Actinomycetota</taxon>
        <taxon>Actinomycetes</taxon>
        <taxon>Geodermatophilales</taxon>
        <taxon>Geodermatophilaceae</taxon>
        <taxon>Geodermatophilus</taxon>
    </lineage>
</organism>
<keyword evidence="2" id="KW-0812">Transmembrane</keyword>
<feature type="transmembrane region" description="Helical" evidence="2">
    <location>
        <begin position="130"/>
        <end position="155"/>
    </location>
</feature>
<accession>A0A1H0AHD7</accession>
<dbReference type="STRING" id="1137991.SAMN05660642_04583"/>
<sequence length="211" mass="20426">MASTVLDAGESPRAPSSPDRGRPPAAVLVAAAVGVAEAVALLAGGLTGLDGLLLSPLRPAGPVVAVVLLLLAGWVVLCAGGGMLLLDRSGRRVHTAVATAEIALAGAFTALALTTPLFDALPVALPLPALGLLSLGLPVGKLLLAGAPSVVAWLAEGPRTPASRPEPAAAGPRTRAATLAVIGLALVAVALTTPVPPAAPGAPATAGTSQH</sequence>
<dbReference type="AlphaFoldDB" id="A0A1H0AHD7"/>
<evidence type="ECO:0000313" key="3">
    <source>
        <dbReference type="EMBL" id="SDN32473.1"/>
    </source>
</evidence>
<name>A0A1H0AHD7_9ACTN</name>
<proteinExistence type="predicted"/>
<feature type="region of interest" description="Disordered" evidence="1">
    <location>
        <begin position="1"/>
        <end position="23"/>
    </location>
</feature>
<evidence type="ECO:0000256" key="2">
    <source>
        <dbReference type="SAM" id="Phobius"/>
    </source>
</evidence>
<feature type="transmembrane region" description="Helical" evidence="2">
    <location>
        <begin position="25"/>
        <end position="43"/>
    </location>
</feature>